<gene>
    <name evidence="7" type="primary">smc</name>
    <name evidence="9" type="ORF">SKP52_00225</name>
</gene>
<comment type="subcellular location">
    <subcellularLocation>
        <location evidence="1 7">Cytoplasm</location>
    </subcellularLocation>
</comment>
<comment type="function">
    <text evidence="7">Required for chromosome condensation and partitioning.</text>
</comment>
<dbReference type="GO" id="GO:0007059">
    <property type="term" value="P:chromosome segregation"/>
    <property type="evidence" value="ECO:0007669"/>
    <property type="project" value="UniProtKB-UniRule"/>
</dbReference>
<evidence type="ECO:0000256" key="3">
    <source>
        <dbReference type="ARBA" id="ARBA00022741"/>
    </source>
</evidence>
<dbReference type="GO" id="GO:0005524">
    <property type="term" value="F:ATP binding"/>
    <property type="evidence" value="ECO:0007669"/>
    <property type="project" value="UniProtKB-UniRule"/>
</dbReference>
<dbReference type="InterPro" id="IPR027417">
    <property type="entry name" value="P-loop_NTPase"/>
</dbReference>
<dbReference type="InterPro" id="IPR036277">
    <property type="entry name" value="SMC_hinge_sf"/>
</dbReference>
<comment type="subunit">
    <text evidence="7">Homodimer.</text>
</comment>
<dbReference type="Proteomes" id="UP000030907">
    <property type="component" value="Chromosome"/>
</dbReference>
<dbReference type="GO" id="GO:0005737">
    <property type="term" value="C:cytoplasm"/>
    <property type="evidence" value="ECO:0007669"/>
    <property type="project" value="UniProtKB-SubCell"/>
</dbReference>
<feature type="coiled-coil region" evidence="7">
    <location>
        <begin position="246"/>
        <end position="273"/>
    </location>
</feature>
<evidence type="ECO:0000256" key="2">
    <source>
        <dbReference type="ARBA" id="ARBA00022490"/>
    </source>
</evidence>
<dbReference type="OrthoDB" id="9808768at2"/>
<sequence>MQIKRLRLTGFKSFVEPTELRIEPGLTGVVGPNGCGKSNLLEAIRWVMGESSAKSMRGGGMEDVIFAGTSSRPARDFAEVALHCDTEGALVAGLSDAADGDDLEVIRRIERGAGSAYRANGRDVRAKDVALIFADAATGAHSPALVSQGKIANVIAAKPTDRRAMLEEAAGIAGLHVRRKDAEQKLRATETNLTRLSEIVADMEVRANALRRQARAAEKYKKLSDDIRIAEGRLIYARWRDAAAAADQARRDADAAEAAVKTAQDELETISKAQTEVATRVAAARSDAQAQRDALAEATATQVRLQGEERAALQRLEDLAMQQRRIADDRAHEGELAREAHAALTALDAETRTLAQDIAGHDAGKTALADANLAAQARLRDAEVALAQARAKAASEAADRRIAVSARDSAEAAVRRVAGDKARVDAEIAALGDSNALTAKHAESVKTAEAAETAIGTAETALHDAEADREGVAAELTGIEKGLAEARAALAALEGEASTLERALAAGRRDESRILDQLRVAPGYEAALAAALGDDLDAGTDKGAARSWSGADAAKGDPALPADARSLAEFVKAPAALARRLAQVAVADSDVGQPLAVGQRLVTLDGVMRRWDGFVTRGDGATATERLQRRNRLDALAAQRPGVELGVQELRDRRDAAAARATQLTDAAATARKSVAQADEARRTALRAADQAQAALDRHRDAAALFDRRLGEIAEAAKEAADALAVHEAALAALPDDSIARAALDAEEQAAERARADANSARDALAAHERTLAALSERQAVVSAEIKSWKARAGEAARRVTEMDKRADALAAEAAKLSDVPAKLAEQRAAAEAQQAELREKVAAAEAQERAAEAALREAESALNAIRERVAAARETRAGAIARSENAELRRIEMGRLSGERFECPPPLLPQKAGFESDTVSDANAESAQHDRLVADRERLGPVNLVAADELAELDAEREKNAAEIEELTQAVHRLRGSIGNLNREGRVRLLAAFEAVNTHFQRLFTTLFNGGQAHLELVDSDDPLEAGLEIMAQPPGKRLGTLTLLSGGEQALTAVALIFGLFLTNPAPICVLDEVDAPLDDANIERFCDLLDRMARETNTRYLIVTHNAVTMARMHRLFGVTMIERGVSRLVSVDLGGAEEMLAAE</sequence>
<dbReference type="KEGG" id="sphk:SKP52_00225"/>
<dbReference type="GO" id="GO:0006260">
    <property type="term" value="P:DNA replication"/>
    <property type="evidence" value="ECO:0007669"/>
    <property type="project" value="UniProtKB-UniRule"/>
</dbReference>
<dbReference type="STRING" id="1515612.SKP52_00225"/>
<feature type="coiled-coil region" evidence="7">
    <location>
        <begin position="448"/>
        <end position="510"/>
    </location>
</feature>
<dbReference type="NCBIfam" id="TIGR02168">
    <property type="entry name" value="SMC_prok_B"/>
    <property type="match status" value="1"/>
</dbReference>
<dbReference type="FunFam" id="3.40.50.300:FF:000901">
    <property type="entry name" value="Chromosome partition protein Smc"/>
    <property type="match status" value="1"/>
</dbReference>
<name>A0A0A7PA88_9SPHN</name>
<keyword evidence="10" id="KW-1185">Reference proteome</keyword>
<evidence type="ECO:0000256" key="7">
    <source>
        <dbReference type="HAMAP-Rule" id="MF_01894"/>
    </source>
</evidence>
<evidence type="ECO:0000256" key="6">
    <source>
        <dbReference type="ARBA" id="ARBA00023125"/>
    </source>
</evidence>
<dbReference type="AlphaFoldDB" id="A0A0A7PA88"/>
<evidence type="ECO:0000313" key="9">
    <source>
        <dbReference type="EMBL" id="AJA06996.1"/>
    </source>
</evidence>
<keyword evidence="5 7" id="KW-0175">Coiled coil</keyword>
<evidence type="ECO:0000259" key="8">
    <source>
        <dbReference type="Pfam" id="PF02463"/>
    </source>
</evidence>
<feature type="binding site" evidence="7">
    <location>
        <begin position="32"/>
        <end position="39"/>
    </location>
    <ligand>
        <name>ATP</name>
        <dbReference type="ChEBI" id="CHEBI:30616"/>
    </ligand>
</feature>
<dbReference type="GO" id="GO:0030261">
    <property type="term" value="P:chromosome condensation"/>
    <property type="evidence" value="ECO:0007669"/>
    <property type="project" value="InterPro"/>
</dbReference>
<dbReference type="SUPFAM" id="SSF52540">
    <property type="entry name" value="P-loop containing nucleoside triphosphate hydrolases"/>
    <property type="match status" value="1"/>
</dbReference>
<dbReference type="HOGENOM" id="CLU_001042_2_2_5"/>
<dbReference type="InterPro" id="IPR003395">
    <property type="entry name" value="RecF/RecN/SMC_N"/>
</dbReference>
<protein>
    <recommendedName>
        <fullName evidence="7">Chromosome partition protein Smc</fullName>
    </recommendedName>
</protein>
<comment type="similarity">
    <text evidence="7">Belongs to the SMC family.</text>
</comment>
<reference evidence="9 10" key="1">
    <citation type="journal article" date="2015" name="Int. J. Syst. Evol. Microbiol.">
        <title>Description of Sphingopyxis fribergensis sp. nov. - a soil bacterium with the ability to degrade styrene and phenylacetic acid.</title>
        <authorList>
            <person name="Oelschlagel M."/>
            <person name="Ruckert C."/>
            <person name="Kalinowski J."/>
            <person name="Schmidt G."/>
            <person name="Schlomann M."/>
            <person name="Tischler D."/>
        </authorList>
    </citation>
    <scope>NUCLEOTIDE SEQUENCE [LARGE SCALE GENOMIC DNA]</scope>
    <source>
        <strain evidence="9 10">Kp5.2</strain>
    </source>
</reference>
<accession>A0A0A7PA88</accession>
<dbReference type="Pfam" id="PF02463">
    <property type="entry name" value="SMC_N"/>
    <property type="match status" value="1"/>
</dbReference>
<dbReference type="PANTHER" id="PTHR43977">
    <property type="entry name" value="STRUCTURAL MAINTENANCE OF CHROMOSOMES PROTEIN 3"/>
    <property type="match status" value="1"/>
</dbReference>
<keyword evidence="6 7" id="KW-0238">DNA-binding</keyword>
<dbReference type="Gene3D" id="3.40.50.300">
    <property type="entry name" value="P-loop containing nucleotide triphosphate hydrolases"/>
    <property type="match status" value="2"/>
</dbReference>
<dbReference type="InterPro" id="IPR011890">
    <property type="entry name" value="SMC_prok"/>
</dbReference>
<feature type="domain" description="RecF/RecN/SMC N-terminal" evidence="8">
    <location>
        <begin position="3"/>
        <end position="1130"/>
    </location>
</feature>
<feature type="coiled-coil region" evidence="7">
    <location>
        <begin position="828"/>
        <end position="876"/>
    </location>
</feature>
<dbReference type="EMBL" id="CP009122">
    <property type="protein sequence ID" value="AJA06996.1"/>
    <property type="molecule type" value="Genomic_DNA"/>
</dbReference>
<feature type="coiled-coil region" evidence="7">
    <location>
        <begin position="172"/>
        <end position="220"/>
    </location>
</feature>
<dbReference type="RefSeq" id="WP_039570395.1">
    <property type="nucleotide sequence ID" value="NZ_CP009122.1"/>
</dbReference>
<organism evidence="9 10">
    <name type="scientific">Sphingopyxis fribergensis</name>
    <dbReference type="NCBI Taxonomy" id="1515612"/>
    <lineage>
        <taxon>Bacteria</taxon>
        <taxon>Pseudomonadati</taxon>
        <taxon>Pseudomonadota</taxon>
        <taxon>Alphaproteobacteria</taxon>
        <taxon>Sphingomonadales</taxon>
        <taxon>Sphingomonadaceae</taxon>
        <taxon>Sphingopyxis</taxon>
    </lineage>
</organism>
<keyword evidence="2 7" id="KW-0963">Cytoplasm</keyword>
<evidence type="ECO:0000256" key="5">
    <source>
        <dbReference type="ARBA" id="ARBA00023054"/>
    </source>
</evidence>
<dbReference type="GO" id="GO:0005694">
    <property type="term" value="C:chromosome"/>
    <property type="evidence" value="ECO:0007669"/>
    <property type="project" value="InterPro"/>
</dbReference>
<evidence type="ECO:0000256" key="1">
    <source>
        <dbReference type="ARBA" id="ARBA00004496"/>
    </source>
</evidence>
<dbReference type="GO" id="GO:0016887">
    <property type="term" value="F:ATP hydrolysis activity"/>
    <property type="evidence" value="ECO:0007669"/>
    <property type="project" value="InterPro"/>
</dbReference>
<dbReference type="GO" id="GO:0003677">
    <property type="term" value="F:DNA binding"/>
    <property type="evidence" value="ECO:0007669"/>
    <property type="project" value="UniProtKB-UniRule"/>
</dbReference>
<evidence type="ECO:0000313" key="10">
    <source>
        <dbReference type="Proteomes" id="UP000030907"/>
    </source>
</evidence>
<evidence type="ECO:0000256" key="4">
    <source>
        <dbReference type="ARBA" id="ARBA00022840"/>
    </source>
</evidence>
<keyword evidence="4 7" id="KW-0067">ATP-binding</keyword>
<dbReference type="SUPFAM" id="SSF75553">
    <property type="entry name" value="Smc hinge domain"/>
    <property type="match status" value="1"/>
</dbReference>
<dbReference type="HAMAP" id="MF_01894">
    <property type="entry name" value="Smc_prok"/>
    <property type="match status" value="1"/>
</dbReference>
<dbReference type="InterPro" id="IPR024704">
    <property type="entry name" value="SMC"/>
</dbReference>
<feature type="coiled-coil region" evidence="7">
    <location>
        <begin position="951"/>
        <end position="985"/>
    </location>
</feature>
<proteinExistence type="inferred from homology"/>
<keyword evidence="3 7" id="KW-0547">Nucleotide-binding</keyword>
<dbReference type="PIRSF" id="PIRSF005719">
    <property type="entry name" value="SMC"/>
    <property type="match status" value="1"/>
</dbReference>
<feature type="coiled-coil region" evidence="7">
    <location>
        <begin position="744"/>
        <end position="778"/>
    </location>
</feature>
<comment type="domain">
    <text evidence="7">Contains large globular domains required for ATP hydrolysis at each terminus and a third globular domain forming a flexible hinge near the middle of the molecule. These domains are separated by coiled-coil structures.</text>
</comment>
<dbReference type="GO" id="GO:0007062">
    <property type="term" value="P:sister chromatid cohesion"/>
    <property type="evidence" value="ECO:0007669"/>
    <property type="project" value="InterPro"/>
</dbReference>